<evidence type="ECO:0000256" key="1">
    <source>
        <dbReference type="ARBA" id="ARBA00022729"/>
    </source>
</evidence>
<name>A0ABQ9KF87_HEVBR</name>
<dbReference type="InterPro" id="IPR044993">
    <property type="entry name" value="BXL"/>
</dbReference>
<dbReference type="InterPro" id="IPR036881">
    <property type="entry name" value="Glyco_hydro_3_C_sf"/>
</dbReference>
<sequence length="792" mass="86952">MAKTFTLLSLTVSVAFLAICTARRPPLVSDVPVNYTHVCEPSRFAKQGLDIAEFGYCDTSQSFEKRAKDLIDRMTLEEKVLQLGNSADGASKIGLPPYEWWSEALHGVSDTGPGTNFDEVVPGATSFPTVLLTTASFNQSLWKRIGEVVSSEARAMYNLGKSGLTFWSPNINVARDPRWGRILETPGEDPFVVGTYGAIYVRALQDVEGTLNTTDLNSRPLKVAACCKHYTAYDIEDWLGVDRFHFDARVTEQDMLETFQRPFEMCVRDGDASSAMCSFNRVNGIPVCADKTLLQDKIRGQWDLHGYIVSDCDSIEVMVHGQKWLGDTQEDAVSQVLKAGLDLDCGDYYPKYLKSALMQGQISEAEIDRSLKYIYVVLMRLGYFDGSPFSSLGKKDICSNENIELAAEAAREGIVLLKNNGTLPLNSSKLKKLAVIGPHANATKAMIGNYAGIPCRYVSPIEGFSAFAEVTYEMGCADVACKNDSLIFPAMEAAREADATILLVGLDLSVEAEGRDRVDLLLPGYQTQLINQVAKASKGPVILVIMAAGCVDISFAKNNELIQAILWAGYPGQEGGRAIADIVFGKHNPGGRLPLTWYKAEYVDAVPMTSMSLRPVDEFGYPGRTYKFFNGSTVYPFGYGLSYTNFSYKTTPSKTTLKIKLNKYQHCNNLNYTNYDDKPYCPAVLVEDLSCEHEFGLEATVENAGKMDGSEVVMVYSKPPTGITGTHAKQVIGFERVFVPAGGKKNVKFTFNACKSLAIVDGRGNKVLPSGLHTIKVGNADVSFLVEVQFYQ</sequence>
<keyword evidence="7" id="KW-1185">Reference proteome</keyword>
<dbReference type="Pfam" id="PF01915">
    <property type="entry name" value="Glyco_hydro_3_C"/>
    <property type="match status" value="1"/>
</dbReference>
<dbReference type="InterPro" id="IPR017853">
    <property type="entry name" value="GH"/>
</dbReference>
<evidence type="ECO:0000256" key="4">
    <source>
        <dbReference type="SAM" id="SignalP"/>
    </source>
</evidence>
<dbReference type="SUPFAM" id="SSF51445">
    <property type="entry name" value="(Trans)glycosidases"/>
    <property type="match status" value="1"/>
</dbReference>
<dbReference type="EMBL" id="JARPOI010000018">
    <property type="protein sequence ID" value="KAJ9135925.1"/>
    <property type="molecule type" value="Genomic_DNA"/>
</dbReference>
<dbReference type="Pfam" id="PF14310">
    <property type="entry name" value="Fn3-like"/>
    <property type="match status" value="1"/>
</dbReference>
<dbReference type="InterPro" id="IPR001764">
    <property type="entry name" value="Glyco_hydro_3_N"/>
</dbReference>
<keyword evidence="2" id="KW-0378">Hydrolase</keyword>
<dbReference type="PANTHER" id="PTHR42721">
    <property type="entry name" value="SUGAR HYDROLASE-RELATED"/>
    <property type="match status" value="1"/>
</dbReference>
<dbReference type="InterPro" id="IPR036962">
    <property type="entry name" value="Glyco_hydro_3_N_sf"/>
</dbReference>
<keyword evidence="3" id="KW-0326">Glycosidase</keyword>
<dbReference type="PANTHER" id="PTHR42721:SF11">
    <property type="entry name" value="BETA-D-XYLOSIDASE 5-RELATED"/>
    <property type="match status" value="1"/>
</dbReference>
<protein>
    <recommendedName>
        <fullName evidence="5">Fibronectin type III-like domain-containing protein</fullName>
    </recommendedName>
</protein>
<feature type="domain" description="Fibronectin type III-like" evidence="5">
    <location>
        <begin position="711"/>
        <end position="781"/>
    </location>
</feature>
<dbReference type="Pfam" id="PF00933">
    <property type="entry name" value="Glyco_hydro_3"/>
    <property type="match status" value="1"/>
</dbReference>
<dbReference type="Gene3D" id="2.60.40.10">
    <property type="entry name" value="Immunoglobulins"/>
    <property type="match status" value="1"/>
</dbReference>
<evidence type="ECO:0000256" key="2">
    <source>
        <dbReference type="ARBA" id="ARBA00022801"/>
    </source>
</evidence>
<dbReference type="Gene3D" id="3.20.20.300">
    <property type="entry name" value="Glycoside hydrolase, family 3, N-terminal domain"/>
    <property type="match status" value="1"/>
</dbReference>
<dbReference type="InterPro" id="IPR026891">
    <property type="entry name" value="Fn3-like"/>
</dbReference>
<gene>
    <name evidence="6" type="ORF">P3X46_033045</name>
</gene>
<organism evidence="6 7">
    <name type="scientific">Hevea brasiliensis</name>
    <name type="common">Para rubber tree</name>
    <name type="synonym">Siphonia brasiliensis</name>
    <dbReference type="NCBI Taxonomy" id="3981"/>
    <lineage>
        <taxon>Eukaryota</taxon>
        <taxon>Viridiplantae</taxon>
        <taxon>Streptophyta</taxon>
        <taxon>Embryophyta</taxon>
        <taxon>Tracheophyta</taxon>
        <taxon>Spermatophyta</taxon>
        <taxon>Magnoliopsida</taxon>
        <taxon>eudicotyledons</taxon>
        <taxon>Gunneridae</taxon>
        <taxon>Pentapetalae</taxon>
        <taxon>rosids</taxon>
        <taxon>fabids</taxon>
        <taxon>Malpighiales</taxon>
        <taxon>Euphorbiaceae</taxon>
        <taxon>Crotonoideae</taxon>
        <taxon>Micrandreae</taxon>
        <taxon>Hevea</taxon>
    </lineage>
</organism>
<dbReference type="Gene3D" id="3.40.50.1700">
    <property type="entry name" value="Glycoside hydrolase family 3 C-terminal domain"/>
    <property type="match status" value="1"/>
</dbReference>
<feature type="chain" id="PRO_5045757699" description="Fibronectin type III-like domain-containing protein" evidence="4">
    <location>
        <begin position="23"/>
        <end position="792"/>
    </location>
</feature>
<dbReference type="InterPro" id="IPR002772">
    <property type="entry name" value="Glyco_hydro_3_C"/>
</dbReference>
<evidence type="ECO:0000256" key="3">
    <source>
        <dbReference type="ARBA" id="ARBA00023295"/>
    </source>
</evidence>
<dbReference type="SMART" id="SM01217">
    <property type="entry name" value="Fn3_like"/>
    <property type="match status" value="1"/>
</dbReference>
<dbReference type="InterPro" id="IPR013783">
    <property type="entry name" value="Ig-like_fold"/>
</dbReference>
<evidence type="ECO:0000259" key="5">
    <source>
        <dbReference type="SMART" id="SM01217"/>
    </source>
</evidence>
<comment type="caution">
    <text evidence="6">The sequence shown here is derived from an EMBL/GenBank/DDBJ whole genome shotgun (WGS) entry which is preliminary data.</text>
</comment>
<reference evidence="6 7" key="1">
    <citation type="journal article" date="2023" name="Plant Biotechnol. J.">
        <title>Chromosome-level wild Hevea brasiliensis genome provides new tools for genomic-assisted breeding and valuable loci to elevate rubber yield.</title>
        <authorList>
            <person name="Cheng H."/>
            <person name="Song X."/>
            <person name="Hu Y."/>
            <person name="Wu T."/>
            <person name="Yang Q."/>
            <person name="An Z."/>
            <person name="Feng S."/>
            <person name="Deng Z."/>
            <person name="Wu W."/>
            <person name="Zeng X."/>
            <person name="Tu M."/>
            <person name="Wang X."/>
            <person name="Huang H."/>
        </authorList>
    </citation>
    <scope>NUCLEOTIDE SEQUENCE [LARGE SCALE GENOMIC DNA]</scope>
    <source>
        <strain evidence="6">MT/VB/25A 57/8</strain>
    </source>
</reference>
<proteinExistence type="predicted"/>
<dbReference type="SUPFAM" id="SSF52279">
    <property type="entry name" value="Beta-D-glucan exohydrolase, C-terminal domain"/>
    <property type="match status" value="1"/>
</dbReference>
<keyword evidence="1 4" id="KW-0732">Signal</keyword>
<evidence type="ECO:0000313" key="7">
    <source>
        <dbReference type="Proteomes" id="UP001174677"/>
    </source>
</evidence>
<dbReference type="Proteomes" id="UP001174677">
    <property type="component" value="Chromosome 18"/>
</dbReference>
<evidence type="ECO:0000313" key="6">
    <source>
        <dbReference type="EMBL" id="KAJ9135925.1"/>
    </source>
</evidence>
<accession>A0ABQ9KF87</accession>
<feature type="signal peptide" evidence="4">
    <location>
        <begin position="1"/>
        <end position="22"/>
    </location>
</feature>